<comment type="caution">
    <text evidence="3">The sequence shown here is derived from an EMBL/GenBank/DDBJ whole genome shotgun (WGS) entry which is preliminary data.</text>
</comment>
<evidence type="ECO:0008006" key="5">
    <source>
        <dbReference type="Google" id="ProtNLM"/>
    </source>
</evidence>
<dbReference type="InterPro" id="IPR012906">
    <property type="entry name" value="PaaX-like_N"/>
</dbReference>
<proteinExistence type="predicted"/>
<dbReference type="AlphaFoldDB" id="A0A5R9LK50"/>
<dbReference type="PANTHER" id="PTHR30319">
    <property type="entry name" value="PHENYLACETIC ACID REGULATOR-RELATED TRANSCRIPTIONAL REPRESSOR"/>
    <property type="match status" value="1"/>
</dbReference>
<name>A0A5R9LK50_9ENTR</name>
<gene>
    <name evidence="3" type="ORF">FE839_09170</name>
</gene>
<dbReference type="PANTHER" id="PTHR30319:SF1">
    <property type="entry name" value="TRANSCRIPTIONAL REPRESSOR PAAX"/>
    <property type="match status" value="1"/>
</dbReference>
<dbReference type="PIRSF" id="PIRSF020623">
    <property type="entry name" value="PaaX"/>
    <property type="match status" value="1"/>
</dbReference>
<dbReference type="InterPro" id="IPR036388">
    <property type="entry name" value="WH-like_DNA-bd_sf"/>
</dbReference>
<feature type="domain" description="Transcriptional repressor PaaX-like N-terminal" evidence="1">
    <location>
        <begin position="12"/>
        <end position="80"/>
    </location>
</feature>
<dbReference type="RefSeq" id="WP_138360526.1">
    <property type="nucleotide sequence ID" value="NZ_VCHQ01000010.1"/>
</dbReference>
<dbReference type="InterPro" id="IPR011965">
    <property type="entry name" value="PaaX_trns_reg"/>
</dbReference>
<evidence type="ECO:0000259" key="1">
    <source>
        <dbReference type="Pfam" id="PF07848"/>
    </source>
</evidence>
<dbReference type="Gene3D" id="1.10.10.10">
    <property type="entry name" value="Winged helix-like DNA-binding domain superfamily/Winged helix DNA-binding domain"/>
    <property type="match status" value="1"/>
</dbReference>
<feature type="domain" description="Transcriptional repressor PaaX-like C-terminal" evidence="2">
    <location>
        <begin position="186"/>
        <end position="267"/>
    </location>
</feature>
<keyword evidence="4" id="KW-1185">Reference proteome</keyword>
<sequence length="287" mass="32830">MTTITTSISGSTQSLILGLLGLYLLEQPAPIFLPTRFFLDALSPAKLPEITVRMTLTRMVERGLLNRVKHGRTAHYSLTDMCRMQLTQGRDRIFSTTPFGCGEDIWTFLFFMDASYKETSRYQFHTRLDWAGFSKIDPRLWLAPGRIDAVRLLTDILPVEILDDIQFFHGKAPDAGRFFALVRQTWDIESIRAAHLDFQTRWDKAPQQSDTALFRLIELVNDWTLLLRNDPGLPAYPTGPDRDSDRSRIIFWQCYSLLRPVADRQFAALASECRVESVISTPGQHDG</sequence>
<dbReference type="EMBL" id="VCHQ01000010">
    <property type="protein sequence ID" value="TLV19968.1"/>
    <property type="molecule type" value="Genomic_DNA"/>
</dbReference>
<dbReference type="Proteomes" id="UP000307430">
    <property type="component" value="Unassembled WGS sequence"/>
</dbReference>
<dbReference type="InterPro" id="IPR013225">
    <property type="entry name" value="PaaX_C"/>
</dbReference>
<evidence type="ECO:0000313" key="4">
    <source>
        <dbReference type="Proteomes" id="UP000307430"/>
    </source>
</evidence>
<protein>
    <recommendedName>
        <fullName evidence="5">PaaX family transcriptional regulator</fullName>
    </recommendedName>
</protein>
<accession>A0A5R9LK50</accession>
<evidence type="ECO:0000259" key="2">
    <source>
        <dbReference type="Pfam" id="PF08223"/>
    </source>
</evidence>
<organism evidence="3 4">
    <name type="scientific">Klebsiella indica</name>
    <dbReference type="NCBI Taxonomy" id="2582917"/>
    <lineage>
        <taxon>Bacteria</taxon>
        <taxon>Pseudomonadati</taxon>
        <taxon>Pseudomonadota</taxon>
        <taxon>Gammaproteobacteria</taxon>
        <taxon>Enterobacterales</taxon>
        <taxon>Enterobacteriaceae</taxon>
        <taxon>Klebsiella/Raoultella group</taxon>
        <taxon>Klebsiella</taxon>
    </lineage>
</organism>
<dbReference type="GO" id="GO:0006351">
    <property type="term" value="P:DNA-templated transcription"/>
    <property type="evidence" value="ECO:0007669"/>
    <property type="project" value="InterPro"/>
</dbReference>
<reference evidence="3 4" key="1">
    <citation type="submission" date="2019-05" db="EMBL/GenBank/DDBJ databases">
        <title>Genome sequence of Klebsiella sp strain TOUT106.</title>
        <authorList>
            <person name="Rahi P."/>
            <person name="Chaudhari D."/>
        </authorList>
    </citation>
    <scope>NUCLEOTIDE SEQUENCE [LARGE SCALE GENOMIC DNA]</scope>
    <source>
        <strain evidence="3 4">TOUT106</strain>
    </source>
</reference>
<dbReference type="Pfam" id="PF07848">
    <property type="entry name" value="PaaX"/>
    <property type="match status" value="1"/>
</dbReference>
<evidence type="ECO:0000313" key="3">
    <source>
        <dbReference type="EMBL" id="TLV19968.1"/>
    </source>
</evidence>
<dbReference type="Pfam" id="PF08223">
    <property type="entry name" value="PaaX_C"/>
    <property type="match status" value="1"/>
</dbReference>